<dbReference type="InterPro" id="IPR024943">
    <property type="entry name" value="Enhancer_polycomb"/>
</dbReference>
<evidence type="ECO:0000313" key="4">
    <source>
        <dbReference type="WBParaSite" id="GPUH_0001186501-mRNA-1"/>
    </source>
</evidence>
<dbReference type="AlphaFoldDB" id="A0A183DT10"/>
<feature type="compositionally biased region" description="Basic residues" evidence="1">
    <location>
        <begin position="277"/>
        <end position="287"/>
    </location>
</feature>
<evidence type="ECO:0000313" key="2">
    <source>
        <dbReference type="EMBL" id="VDN19376.1"/>
    </source>
</evidence>
<dbReference type="GO" id="GO:0006357">
    <property type="term" value="P:regulation of transcription by RNA polymerase II"/>
    <property type="evidence" value="ECO:0007669"/>
    <property type="project" value="InterPro"/>
</dbReference>
<organism evidence="4">
    <name type="scientific">Gongylonema pulchrum</name>
    <dbReference type="NCBI Taxonomy" id="637853"/>
    <lineage>
        <taxon>Eukaryota</taxon>
        <taxon>Metazoa</taxon>
        <taxon>Ecdysozoa</taxon>
        <taxon>Nematoda</taxon>
        <taxon>Chromadorea</taxon>
        <taxon>Rhabditida</taxon>
        <taxon>Spirurina</taxon>
        <taxon>Spiruromorpha</taxon>
        <taxon>Spiruroidea</taxon>
        <taxon>Gongylonematidae</taxon>
        <taxon>Gongylonema</taxon>
    </lineage>
</organism>
<dbReference type="Proteomes" id="UP000271098">
    <property type="component" value="Unassembled WGS sequence"/>
</dbReference>
<feature type="region of interest" description="Disordered" evidence="1">
    <location>
        <begin position="409"/>
        <end position="438"/>
    </location>
</feature>
<sequence>MESHLQEAILAQQASTSGIAVENHVIPTPKVFAVDNGQYDTVYPVQPAPSINQLIKVQASLSLGNEEPEYDIDSEDEAWLAERGGHLLASDFEKMMELLEGASSGLQICQPSEARTLLKGFDTDLVDDVYDYWLQKRKDAAASRKNASLIPRVKTDARRDVSGLDAAYVAFRRRLERMQTRKNRKNDEDSYEKILKLGYDLGRAAVLFDMLRRREYTKQAVIDFDKKICSARWLSFDFGSLMYQQLLAKVRFERMAAMSPTDESVDEMPGSMSPSKVKTHKRKRHSRSSVSEADKEPIATRAWLKRNAELWNKPAVAANVFNAGASPVAASSADTERNAEAAVDGRYTFKRRRGCVYRASLLSTPSEAPRISPAERFHRTFMPTANGVRCIGYTRRRMGRGGRSYQWKLVEKTDNAGDDSSSDFEEERDDKEGDDAEAEYMRREELYARRIYGLSSFDSTQGSSARMDSRGGISPGNSGEQIVVLDDDDDRNESVTDSAQGASSVNGIRSSSSRLTVLK</sequence>
<dbReference type="GO" id="GO:0035267">
    <property type="term" value="C:NuA4 histone acetyltransferase complex"/>
    <property type="evidence" value="ECO:0007669"/>
    <property type="project" value="InterPro"/>
</dbReference>
<feature type="compositionally biased region" description="Acidic residues" evidence="1">
    <location>
        <begin position="416"/>
        <end position="438"/>
    </location>
</feature>
<evidence type="ECO:0000313" key="3">
    <source>
        <dbReference type="Proteomes" id="UP000271098"/>
    </source>
</evidence>
<evidence type="ECO:0000256" key="1">
    <source>
        <dbReference type="SAM" id="MobiDB-lite"/>
    </source>
</evidence>
<name>A0A183DT10_9BILA</name>
<feature type="region of interest" description="Disordered" evidence="1">
    <location>
        <begin position="458"/>
        <end position="519"/>
    </location>
</feature>
<protein>
    <submittedName>
        <fullName evidence="4">Enhancer of polycomb-like protein</fullName>
    </submittedName>
</protein>
<reference evidence="4" key="1">
    <citation type="submission" date="2016-06" db="UniProtKB">
        <authorList>
            <consortium name="WormBaseParasite"/>
        </authorList>
    </citation>
    <scope>IDENTIFICATION</scope>
</reference>
<proteinExistence type="predicted"/>
<dbReference type="PANTHER" id="PTHR14898">
    <property type="entry name" value="ENHANCER OF POLYCOMB"/>
    <property type="match status" value="1"/>
</dbReference>
<feature type="region of interest" description="Disordered" evidence="1">
    <location>
        <begin position="261"/>
        <end position="294"/>
    </location>
</feature>
<dbReference type="OrthoDB" id="435275at2759"/>
<dbReference type="WBParaSite" id="GPUH_0001186501-mRNA-1">
    <property type="protein sequence ID" value="GPUH_0001186501-mRNA-1"/>
    <property type="gene ID" value="GPUH_0001186501"/>
</dbReference>
<gene>
    <name evidence="2" type="ORF">GPUH_LOCUS11851</name>
</gene>
<reference evidence="2 3" key="2">
    <citation type="submission" date="2018-11" db="EMBL/GenBank/DDBJ databases">
        <authorList>
            <consortium name="Pathogen Informatics"/>
        </authorList>
    </citation>
    <scope>NUCLEOTIDE SEQUENCE [LARGE SCALE GENOMIC DNA]</scope>
</reference>
<keyword evidence="3" id="KW-1185">Reference proteome</keyword>
<accession>A0A183DT10</accession>
<feature type="compositionally biased region" description="Low complexity" evidence="1">
    <location>
        <begin position="503"/>
        <end position="513"/>
    </location>
</feature>
<dbReference type="EMBL" id="UYRT01078849">
    <property type="protein sequence ID" value="VDN19376.1"/>
    <property type="molecule type" value="Genomic_DNA"/>
</dbReference>